<feature type="signal peptide" evidence="1">
    <location>
        <begin position="1"/>
        <end position="22"/>
    </location>
</feature>
<keyword evidence="1" id="KW-0732">Signal</keyword>
<proteinExistence type="predicted"/>
<feature type="chain" id="PRO_5038783753" description="AMIN-like domain-containing protein" evidence="1">
    <location>
        <begin position="23"/>
        <end position="231"/>
    </location>
</feature>
<dbReference type="KEGG" id="xce:Xcel_3256"/>
<dbReference type="PROSITE" id="PS51257">
    <property type="entry name" value="PROKAR_LIPOPROTEIN"/>
    <property type="match status" value="1"/>
</dbReference>
<reference evidence="3 4" key="2">
    <citation type="journal article" date="2010" name="Stand. Genomic Sci.">
        <title>Complete genome sequence of Xylanimonas cellulosilytica type strain (XIL07).</title>
        <authorList>
            <person name="Foster B."/>
            <person name="Pukall R."/>
            <person name="Abt B."/>
            <person name="Nolan M."/>
            <person name="Glavina Del Rio T."/>
            <person name="Chen F."/>
            <person name="Lucas S."/>
            <person name="Tice H."/>
            <person name="Pitluck S."/>
            <person name="Cheng J.-F."/>
            <person name="Chertkov O."/>
            <person name="Brettin T."/>
            <person name="Han C."/>
            <person name="Detter J.C."/>
            <person name="Bruce D."/>
            <person name="Goodwin L."/>
            <person name="Ivanova N."/>
            <person name="Mavromatis K."/>
            <person name="Pati A."/>
            <person name="Mikhailova N."/>
            <person name="Chen A."/>
            <person name="Palaniappan K."/>
            <person name="Land M."/>
            <person name="Hauser L."/>
            <person name="Chang Y.-J."/>
            <person name="Jeffries C.D."/>
            <person name="Chain P."/>
            <person name="Rohde M."/>
            <person name="Goeker M."/>
            <person name="Bristow J."/>
            <person name="Eisen J.A."/>
            <person name="Markowitz V."/>
            <person name="Hugenholtz P."/>
            <person name="Kyrpides N.C."/>
            <person name="Klenk H.-P."/>
            <person name="Lapidus A."/>
        </authorList>
    </citation>
    <scope>NUCLEOTIDE SEQUENCE [LARGE SCALE GENOMIC DNA]</scope>
    <source>
        <strain evidence="4">DSM 15894 / CECT 5975 / LMG 20990 / XIL07</strain>
    </source>
</reference>
<name>D1C0Q3_XYLCX</name>
<feature type="domain" description="AMIN-like" evidence="2">
    <location>
        <begin position="104"/>
        <end position="230"/>
    </location>
</feature>
<dbReference type="EMBL" id="CP001821">
    <property type="protein sequence ID" value="ACZ32256.1"/>
    <property type="molecule type" value="Genomic_DNA"/>
</dbReference>
<dbReference type="HOGENOM" id="CLU_1199417_0_0_11"/>
<evidence type="ECO:0000259" key="2">
    <source>
        <dbReference type="Pfam" id="PF24837"/>
    </source>
</evidence>
<dbReference type="RefSeq" id="WP_012879998.1">
    <property type="nucleotide sequence ID" value="NC_013530.1"/>
</dbReference>
<organism evidence="3 4">
    <name type="scientific">Xylanimonas cellulosilytica (strain DSM 15894 / JCM 12276 / CECT 5975 / KCTC 9989 / LMG 20990 / NBRC 107835 / XIL07)</name>
    <dbReference type="NCBI Taxonomy" id="446471"/>
    <lineage>
        <taxon>Bacteria</taxon>
        <taxon>Bacillati</taxon>
        <taxon>Actinomycetota</taxon>
        <taxon>Actinomycetes</taxon>
        <taxon>Micrococcales</taxon>
        <taxon>Promicromonosporaceae</taxon>
        <taxon>Xylanimonas</taxon>
    </lineage>
</organism>
<dbReference type="OrthoDB" id="3393679at2"/>
<evidence type="ECO:0000313" key="3">
    <source>
        <dbReference type="EMBL" id="ACZ32256.1"/>
    </source>
</evidence>
<keyword evidence="4" id="KW-1185">Reference proteome</keyword>
<gene>
    <name evidence="3" type="ordered locus">Xcel_3256</name>
</gene>
<dbReference type="InterPro" id="IPR056303">
    <property type="entry name" value="AMIN-like"/>
</dbReference>
<dbReference type="AlphaFoldDB" id="D1C0Q3"/>
<evidence type="ECO:0000256" key="1">
    <source>
        <dbReference type="SAM" id="SignalP"/>
    </source>
</evidence>
<dbReference type="Proteomes" id="UP000002255">
    <property type="component" value="Chromosome"/>
</dbReference>
<sequence length="231" mass="23921">MRTRLRLAAAASVMAVSLLASGCTAPSSGLPDAAAASVADELAAADAADAATEAELAEEAAERLAAEERTIHGELTARESAAAAVLDDVWWWLDSPPSADAALTVTGARTELLDGVDRLVLDLAGTGEPGWGVEVVETASDDGSGFPVEVEGDQFVLLRLAGMEFPVDAEHAQIEPQLLDVDGAALAQVAVRFWSEGNLNVFLGVVGDGEPQVTAELHHDPLRLVVDVAHP</sequence>
<dbReference type="eggNOG" id="COG5401">
    <property type="taxonomic scope" value="Bacteria"/>
</dbReference>
<dbReference type="Pfam" id="PF24837">
    <property type="entry name" value="AMIN-like"/>
    <property type="match status" value="1"/>
</dbReference>
<dbReference type="STRING" id="446471.Xcel_3256"/>
<reference evidence="4" key="1">
    <citation type="submission" date="2009-11" db="EMBL/GenBank/DDBJ databases">
        <title>The complete chromosome of Xylanimonas cellulosilytica DSM 15894.</title>
        <authorList>
            <consortium name="US DOE Joint Genome Institute (JGI-PGF)"/>
            <person name="Lucas S."/>
            <person name="Copeland A."/>
            <person name="Lapidus A."/>
            <person name="Glavina del Rio T."/>
            <person name="Dalin E."/>
            <person name="Tice H."/>
            <person name="Bruce D."/>
            <person name="Goodwin L."/>
            <person name="Pitluck S."/>
            <person name="Kyrpides N."/>
            <person name="Mavromatis K."/>
            <person name="Ivanova N."/>
            <person name="Mikhailova N."/>
            <person name="Foster B."/>
            <person name="Clum A."/>
            <person name="Brettin T."/>
            <person name="Detter J.C."/>
            <person name="Han C."/>
            <person name="Larimer F."/>
            <person name="Land M."/>
            <person name="Hauser L."/>
            <person name="Markowitz V."/>
            <person name="Cheng J.F."/>
            <person name="Hugenholtz P."/>
            <person name="Woyke T."/>
            <person name="Wu D."/>
            <person name="Gehrich-Schroeter G."/>
            <person name="Schneider S."/>
            <person name="Pukall S.R."/>
            <person name="Klenk H.P."/>
            <person name="Eisen J.A."/>
        </authorList>
    </citation>
    <scope>NUCLEOTIDE SEQUENCE [LARGE SCALE GENOMIC DNA]</scope>
    <source>
        <strain evidence="4">DSM 15894 / CECT 5975 / LMG 20990 / XIL07</strain>
    </source>
</reference>
<protein>
    <recommendedName>
        <fullName evidence="2">AMIN-like domain-containing protein</fullName>
    </recommendedName>
</protein>
<accession>D1C0Q3</accession>
<evidence type="ECO:0000313" key="4">
    <source>
        <dbReference type="Proteomes" id="UP000002255"/>
    </source>
</evidence>